<protein>
    <submittedName>
        <fullName evidence="2">Uncharacterized protein</fullName>
    </submittedName>
</protein>
<name>A0A7I4Z0W4_HAECO</name>
<evidence type="ECO:0000313" key="1">
    <source>
        <dbReference type="Proteomes" id="UP000025227"/>
    </source>
</evidence>
<dbReference type="AlphaFoldDB" id="A0A7I4Z0W4"/>
<organism evidence="1 2">
    <name type="scientific">Haemonchus contortus</name>
    <name type="common">Barber pole worm</name>
    <dbReference type="NCBI Taxonomy" id="6289"/>
    <lineage>
        <taxon>Eukaryota</taxon>
        <taxon>Metazoa</taxon>
        <taxon>Ecdysozoa</taxon>
        <taxon>Nematoda</taxon>
        <taxon>Chromadorea</taxon>
        <taxon>Rhabditida</taxon>
        <taxon>Rhabditina</taxon>
        <taxon>Rhabditomorpha</taxon>
        <taxon>Strongyloidea</taxon>
        <taxon>Trichostrongylidae</taxon>
        <taxon>Haemonchus</taxon>
    </lineage>
</organism>
<dbReference type="Proteomes" id="UP000025227">
    <property type="component" value="Unplaced"/>
</dbReference>
<evidence type="ECO:0000313" key="2">
    <source>
        <dbReference type="WBParaSite" id="HCON_00164130-00001"/>
    </source>
</evidence>
<dbReference type="WBParaSite" id="HCON_00164130-00001">
    <property type="protein sequence ID" value="HCON_00164130-00001"/>
    <property type="gene ID" value="HCON_00164130"/>
</dbReference>
<reference evidence="2" key="1">
    <citation type="submission" date="2020-12" db="UniProtKB">
        <authorList>
            <consortium name="WormBaseParasite"/>
        </authorList>
    </citation>
    <scope>IDENTIFICATION</scope>
    <source>
        <strain evidence="2">MHco3</strain>
    </source>
</reference>
<sequence>FGCRDPFFDFLPQKTEKTVRNTAQSKNISRAAVLVKWWRTIRCTKEIGKVFVDVGDGGTDGEATLPC</sequence>
<accession>A0A7I4Z0W4</accession>
<proteinExistence type="predicted"/>
<keyword evidence="1" id="KW-1185">Reference proteome</keyword>